<dbReference type="EMBL" id="UOFW01000232">
    <property type="protein sequence ID" value="VAX08048.1"/>
    <property type="molecule type" value="Genomic_DNA"/>
</dbReference>
<dbReference type="SUPFAM" id="SSF52833">
    <property type="entry name" value="Thioredoxin-like"/>
    <property type="match status" value="1"/>
</dbReference>
<dbReference type="PANTHER" id="PTHR36057:SF1">
    <property type="entry name" value="LIPOPROTEIN LIPID ATTACHMENT SITE-LIKE PROTEIN, PUTATIVE (DUF1223)-RELATED"/>
    <property type="match status" value="1"/>
</dbReference>
<evidence type="ECO:0008006" key="2">
    <source>
        <dbReference type="Google" id="ProtNLM"/>
    </source>
</evidence>
<protein>
    <recommendedName>
        <fullName evidence="2">DUF1223 domain-containing protein</fullName>
    </recommendedName>
</protein>
<evidence type="ECO:0000313" key="1">
    <source>
        <dbReference type="EMBL" id="VAX08048.1"/>
    </source>
</evidence>
<gene>
    <name evidence="1" type="ORF">MNBD_ALPHA03-2066</name>
</gene>
<dbReference type="InterPro" id="IPR010634">
    <property type="entry name" value="DUF1223"/>
</dbReference>
<name>A0A3B1B9G0_9ZZZZ</name>
<dbReference type="PANTHER" id="PTHR36057">
    <property type="match status" value="1"/>
</dbReference>
<proteinExistence type="predicted"/>
<sequence>MNIVLRMDRVLSFICISMVLGAASGFLTARPAFAMDVTKTPIVVELFTSQGCSSCPPADEILAELSQQKNILALSYSVDYWNYLGWKDTLAQPDCTLRQKKYNKSLGLGGVYTPQMIIQGRRDVIGSRADLVDKFIDQAKITVQATSAPEITFVRRADMMFLNISANVMWDNAAATIWIIGYDFEKTVSIKKGELAGQIRKYHNVVQSIKRLGSWMGEETRLSLSKEDVGSGKYDAYAVLLQAQETGPIITAAELK</sequence>
<organism evidence="1">
    <name type="scientific">hydrothermal vent metagenome</name>
    <dbReference type="NCBI Taxonomy" id="652676"/>
    <lineage>
        <taxon>unclassified sequences</taxon>
        <taxon>metagenomes</taxon>
        <taxon>ecological metagenomes</taxon>
    </lineage>
</organism>
<accession>A0A3B1B9G0</accession>
<reference evidence="1" key="1">
    <citation type="submission" date="2018-06" db="EMBL/GenBank/DDBJ databases">
        <authorList>
            <person name="Zhirakovskaya E."/>
        </authorList>
    </citation>
    <scope>NUCLEOTIDE SEQUENCE</scope>
</reference>
<dbReference type="AlphaFoldDB" id="A0A3B1B9G0"/>
<dbReference type="InterPro" id="IPR036249">
    <property type="entry name" value="Thioredoxin-like_sf"/>
</dbReference>
<dbReference type="Pfam" id="PF06764">
    <property type="entry name" value="DUF1223"/>
    <property type="match status" value="1"/>
</dbReference>